<dbReference type="Gene3D" id="1.10.540.10">
    <property type="entry name" value="Acyl-CoA dehydrogenase/oxidase, N-terminal domain"/>
    <property type="match status" value="1"/>
</dbReference>
<dbReference type="InterPro" id="IPR009100">
    <property type="entry name" value="AcylCoA_DH/oxidase_NM_dom_sf"/>
</dbReference>
<evidence type="ECO:0000256" key="4">
    <source>
        <dbReference type="ARBA" id="ARBA00022827"/>
    </source>
</evidence>
<evidence type="ECO:0000259" key="8">
    <source>
        <dbReference type="Pfam" id="PF02771"/>
    </source>
</evidence>
<keyword evidence="5" id="KW-0560">Oxidoreductase</keyword>
<evidence type="ECO:0000259" key="7">
    <source>
        <dbReference type="Pfam" id="PF02770"/>
    </source>
</evidence>
<evidence type="ECO:0000256" key="1">
    <source>
        <dbReference type="ARBA" id="ARBA00001974"/>
    </source>
</evidence>
<dbReference type="InterPro" id="IPR037069">
    <property type="entry name" value="AcylCoA_DH/ox_N_sf"/>
</dbReference>
<dbReference type="PANTHER" id="PTHR43884">
    <property type="entry name" value="ACYL-COA DEHYDROGENASE"/>
    <property type="match status" value="1"/>
</dbReference>
<accession>A0A7I7MQD2</accession>
<dbReference type="InterPro" id="IPR036250">
    <property type="entry name" value="AcylCo_DH-like_C"/>
</dbReference>
<dbReference type="SUPFAM" id="SSF56645">
    <property type="entry name" value="Acyl-CoA dehydrogenase NM domain-like"/>
    <property type="match status" value="1"/>
</dbReference>
<protein>
    <submittedName>
        <fullName evidence="9">Acyl-CoA dehydrogenase</fullName>
    </submittedName>
</protein>
<evidence type="ECO:0000313" key="9">
    <source>
        <dbReference type="EMBL" id="BBX74445.1"/>
    </source>
</evidence>
<feature type="domain" description="Acyl-CoA dehydrogenase/oxidase C-terminal" evidence="6">
    <location>
        <begin position="294"/>
        <end position="421"/>
    </location>
</feature>
<keyword evidence="10" id="KW-1185">Reference proteome</keyword>
<evidence type="ECO:0000256" key="5">
    <source>
        <dbReference type="RuleBase" id="RU362125"/>
    </source>
</evidence>
<reference evidence="9 10" key="1">
    <citation type="journal article" date="2019" name="Emerg. Microbes Infect.">
        <title>Comprehensive subspecies identification of 175 nontuberculous mycobacteria species based on 7547 genomic profiles.</title>
        <authorList>
            <person name="Matsumoto Y."/>
            <person name="Kinjo T."/>
            <person name="Motooka D."/>
            <person name="Nabeya D."/>
            <person name="Jung N."/>
            <person name="Uechi K."/>
            <person name="Horii T."/>
            <person name="Iida T."/>
            <person name="Fujita J."/>
            <person name="Nakamura S."/>
        </authorList>
    </citation>
    <scope>NUCLEOTIDE SEQUENCE [LARGE SCALE GENOMIC DNA]</scope>
    <source>
        <strain evidence="9 10">JCM 14233</strain>
    </source>
</reference>
<dbReference type="PANTHER" id="PTHR43884:SF12">
    <property type="entry name" value="ISOVALERYL-COA DEHYDROGENASE, MITOCHONDRIAL-RELATED"/>
    <property type="match status" value="1"/>
</dbReference>
<dbReference type="Pfam" id="PF00441">
    <property type="entry name" value="Acyl-CoA_dh_1"/>
    <property type="match status" value="1"/>
</dbReference>
<proteinExistence type="inferred from homology"/>
<dbReference type="PROSITE" id="PS00073">
    <property type="entry name" value="ACYL_COA_DH_2"/>
    <property type="match status" value="1"/>
</dbReference>
<dbReference type="InterPro" id="IPR013786">
    <property type="entry name" value="AcylCoA_DH/ox_N"/>
</dbReference>
<dbReference type="AlphaFoldDB" id="A0A7I7MQD2"/>
<feature type="domain" description="Acyl-CoA oxidase/dehydrogenase middle" evidence="7">
    <location>
        <begin position="185"/>
        <end position="274"/>
    </location>
</feature>
<dbReference type="Gene3D" id="2.40.110.10">
    <property type="entry name" value="Butyryl-CoA Dehydrogenase, subunit A, domain 2"/>
    <property type="match status" value="1"/>
</dbReference>
<feature type="domain" description="Acyl-CoA dehydrogenase/oxidase N-terminal" evidence="8">
    <location>
        <begin position="68"/>
        <end position="177"/>
    </location>
</feature>
<dbReference type="InterPro" id="IPR009075">
    <property type="entry name" value="AcylCo_DH/oxidase_C"/>
</dbReference>
<dbReference type="Pfam" id="PF02771">
    <property type="entry name" value="Acyl-CoA_dh_N"/>
    <property type="match status" value="1"/>
</dbReference>
<dbReference type="GO" id="GO:0050660">
    <property type="term" value="F:flavin adenine dinucleotide binding"/>
    <property type="evidence" value="ECO:0007669"/>
    <property type="project" value="InterPro"/>
</dbReference>
<comment type="similarity">
    <text evidence="2 5">Belongs to the acyl-CoA dehydrogenase family.</text>
</comment>
<dbReference type="KEGG" id="mshj:MSHI_23510"/>
<dbReference type="EMBL" id="AP022575">
    <property type="protein sequence ID" value="BBX74445.1"/>
    <property type="molecule type" value="Genomic_DNA"/>
</dbReference>
<dbReference type="InterPro" id="IPR046373">
    <property type="entry name" value="Acyl-CoA_Oxase/DH_mid-dom_sf"/>
</dbReference>
<evidence type="ECO:0000256" key="2">
    <source>
        <dbReference type="ARBA" id="ARBA00009347"/>
    </source>
</evidence>
<evidence type="ECO:0000313" key="10">
    <source>
        <dbReference type="Proteomes" id="UP000467236"/>
    </source>
</evidence>
<dbReference type="Pfam" id="PF02770">
    <property type="entry name" value="Acyl-CoA_dh_M"/>
    <property type="match status" value="1"/>
</dbReference>
<evidence type="ECO:0000256" key="3">
    <source>
        <dbReference type="ARBA" id="ARBA00022630"/>
    </source>
</evidence>
<dbReference type="InterPro" id="IPR006089">
    <property type="entry name" value="Acyl-CoA_DH_CS"/>
</dbReference>
<dbReference type="FunFam" id="1.20.140.10:FF:000026">
    <property type="entry name" value="Acyl-CoA dehydrogenase FadE24"/>
    <property type="match status" value="1"/>
</dbReference>
<dbReference type="SUPFAM" id="SSF47203">
    <property type="entry name" value="Acyl-CoA dehydrogenase C-terminal domain-like"/>
    <property type="match status" value="1"/>
</dbReference>
<keyword evidence="3 5" id="KW-0285">Flavoprotein</keyword>
<sequence length="425" mass="45588">MTPFVGQEFLDKYHLRDPLNRSLRYGVKTMFSAAGATTRQFKRVQSLRGGPTRLKSSGRDYFDLTPDDDQKLIVETVDEFANEILRPAAHDADEAATYPPDLIAKATELGITAVNIPEDFDGIAEHRSSVTNVLVAEALAYGDMGLALPILAPGGVASALTHWGSADQQATYLKEFAGANVPQACVALAEPQPLFDPTRLQTTAVRTPSGYRLDGVKSLVPAATKAELFIVAAQLGGKPALFIVESATNGLTVKADPSMGIRAAALGQVELSRVSVPLHARLGEDEATDNDYSEAIALARLGWAALAVGTSHAVLDYVIPYVKERHAFGEPIAHRQAVAFMCANIAIELDGLRLITWRGASRAEQGLPFAREAALAKRLGSDKGMQIGLDGVQLLGGHGYTKEHPVERWYRDLRAIGVAEGVVVI</sequence>
<keyword evidence="4 5" id="KW-0274">FAD</keyword>
<evidence type="ECO:0000259" key="6">
    <source>
        <dbReference type="Pfam" id="PF00441"/>
    </source>
</evidence>
<organism evidence="9 10">
    <name type="scientific">Mycobacterium shinjukuense</name>
    <dbReference type="NCBI Taxonomy" id="398694"/>
    <lineage>
        <taxon>Bacteria</taxon>
        <taxon>Bacillati</taxon>
        <taxon>Actinomycetota</taxon>
        <taxon>Actinomycetes</taxon>
        <taxon>Mycobacteriales</taxon>
        <taxon>Mycobacteriaceae</taxon>
        <taxon>Mycobacterium</taxon>
    </lineage>
</organism>
<dbReference type="Gene3D" id="1.20.140.10">
    <property type="entry name" value="Butyryl-CoA Dehydrogenase, subunit A, domain 3"/>
    <property type="match status" value="1"/>
</dbReference>
<name>A0A7I7MQD2_9MYCO</name>
<dbReference type="GO" id="GO:0003995">
    <property type="term" value="F:acyl-CoA dehydrogenase activity"/>
    <property type="evidence" value="ECO:0007669"/>
    <property type="project" value="InterPro"/>
</dbReference>
<gene>
    <name evidence="9" type="primary">fadE24</name>
    <name evidence="9" type="ORF">MSHI_23510</name>
</gene>
<dbReference type="Proteomes" id="UP000467236">
    <property type="component" value="Chromosome"/>
</dbReference>
<dbReference type="InterPro" id="IPR006091">
    <property type="entry name" value="Acyl-CoA_Oxase/DH_mid-dom"/>
</dbReference>
<comment type="cofactor">
    <cofactor evidence="1 5">
        <name>FAD</name>
        <dbReference type="ChEBI" id="CHEBI:57692"/>
    </cofactor>
</comment>